<gene>
    <name evidence="2" type="ORF">CFP56_043108</name>
</gene>
<proteinExistence type="predicted"/>
<reference evidence="2 3" key="1">
    <citation type="journal article" date="2018" name="Sci. Data">
        <title>The draft genome sequence of cork oak.</title>
        <authorList>
            <person name="Ramos A.M."/>
            <person name="Usie A."/>
            <person name="Barbosa P."/>
            <person name="Barros P.M."/>
            <person name="Capote T."/>
            <person name="Chaves I."/>
            <person name="Simoes F."/>
            <person name="Abreu I."/>
            <person name="Carrasquinho I."/>
            <person name="Faro C."/>
            <person name="Guimaraes J.B."/>
            <person name="Mendonca D."/>
            <person name="Nobrega F."/>
            <person name="Rodrigues L."/>
            <person name="Saibo N.J.M."/>
            <person name="Varela M.C."/>
            <person name="Egas C."/>
            <person name="Matos J."/>
            <person name="Miguel C.M."/>
            <person name="Oliveira M.M."/>
            <person name="Ricardo C.P."/>
            <person name="Goncalves S."/>
        </authorList>
    </citation>
    <scope>NUCLEOTIDE SEQUENCE [LARGE SCALE GENOMIC DNA]</scope>
    <source>
        <strain evidence="3">cv. HL8</strain>
    </source>
</reference>
<dbReference type="AlphaFoldDB" id="A0AAW0LKT5"/>
<feature type="compositionally biased region" description="Basic and acidic residues" evidence="1">
    <location>
        <begin position="73"/>
        <end position="90"/>
    </location>
</feature>
<evidence type="ECO:0000313" key="3">
    <source>
        <dbReference type="Proteomes" id="UP000237347"/>
    </source>
</evidence>
<feature type="compositionally biased region" description="Basic and acidic residues" evidence="1">
    <location>
        <begin position="57"/>
        <end position="66"/>
    </location>
</feature>
<feature type="region of interest" description="Disordered" evidence="1">
    <location>
        <begin position="57"/>
        <end position="90"/>
    </location>
</feature>
<dbReference type="EMBL" id="PKMF04000092">
    <property type="protein sequence ID" value="KAK7851016.1"/>
    <property type="molecule type" value="Genomic_DNA"/>
</dbReference>
<name>A0AAW0LKT5_QUESU</name>
<keyword evidence="3" id="KW-1185">Reference proteome</keyword>
<accession>A0AAW0LKT5</accession>
<dbReference type="Proteomes" id="UP000237347">
    <property type="component" value="Unassembled WGS sequence"/>
</dbReference>
<organism evidence="2 3">
    <name type="scientific">Quercus suber</name>
    <name type="common">Cork oak</name>
    <dbReference type="NCBI Taxonomy" id="58331"/>
    <lineage>
        <taxon>Eukaryota</taxon>
        <taxon>Viridiplantae</taxon>
        <taxon>Streptophyta</taxon>
        <taxon>Embryophyta</taxon>
        <taxon>Tracheophyta</taxon>
        <taxon>Spermatophyta</taxon>
        <taxon>Magnoliopsida</taxon>
        <taxon>eudicotyledons</taxon>
        <taxon>Gunneridae</taxon>
        <taxon>Pentapetalae</taxon>
        <taxon>rosids</taxon>
        <taxon>fabids</taxon>
        <taxon>Fagales</taxon>
        <taxon>Fagaceae</taxon>
        <taxon>Quercus</taxon>
    </lineage>
</organism>
<comment type="caution">
    <text evidence="2">The sequence shown here is derived from an EMBL/GenBank/DDBJ whole genome shotgun (WGS) entry which is preliminary data.</text>
</comment>
<evidence type="ECO:0000256" key="1">
    <source>
        <dbReference type="SAM" id="MobiDB-lite"/>
    </source>
</evidence>
<evidence type="ECO:0000313" key="2">
    <source>
        <dbReference type="EMBL" id="KAK7851016.1"/>
    </source>
</evidence>
<sequence length="90" mass="10616">MKDGGYDYYPKSRLLNGRRSTNFDGDLYLRVPKAGISNHKLPDEEFRLQCSSIVSKQERSTYDNKTKRNARIQRSDWTRSKRDSLQRCIV</sequence>
<protein>
    <submittedName>
        <fullName evidence="2">Uncharacterized protein</fullName>
    </submittedName>
</protein>